<dbReference type="RefSeq" id="WP_126015681.1">
    <property type="nucleotide sequence ID" value="NZ_CP034437.1"/>
</dbReference>
<evidence type="ECO:0000313" key="2">
    <source>
        <dbReference type="EMBL" id="AZN40452.1"/>
    </source>
</evidence>
<name>A0A3S9A404_9BACL</name>
<keyword evidence="3" id="KW-1185">Reference proteome</keyword>
<protein>
    <submittedName>
        <fullName evidence="2">Uncharacterized protein</fullName>
    </submittedName>
</protein>
<keyword evidence="1" id="KW-0472">Membrane</keyword>
<evidence type="ECO:0000313" key="3">
    <source>
        <dbReference type="Proteomes" id="UP000272528"/>
    </source>
</evidence>
<proteinExistence type="predicted"/>
<evidence type="ECO:0000256" key="1">
    <source>
        <dbReference type="SAM" id="Phobius"/>
    </source>
</evidence>
<organism evidence="2 3">
    <name type="scientific">Paenibacillus albus</name>
    <dbReference type="NCBI Taxonomy" id="2495582"/>
    <lineage>
        <taxon>Bacteria</taxon>
        <taxon>Bacillati</taxon>
        <taxon>Bacillota</taxon>
        <taxon>Bacilli</taxon>
        <taxon>Bacillales</taxon>
        <taxon>Paenibacillaceae</taxon>
        <taxon>Paenibacillus</taxon>
    </lineage>
</organism>
<keyword evidence="1" id="KW-0812">Transmembrane</keyword>
<feature type="transmembrane region" description="Helical" evidence="1">
    <location>
        <begin position="140"/>
        <end position="162"/>
    </location>
</feature>
<dbReference type="OrthoDB" id="2625547at2"/>
<dbReference type="Proteomes" id="UP000272528">
    <property type="component" value="Chromosome"/>
</dbReference>
<sequence>MKFHLLIKKSLSTISRRSQSAPRNTLAELNGRGVARSSFAVTGCFSALTTDLKKELTQLLDQLSDTNMKFKKIELVNGMILDFVPKEYEKLKEYLKKINVYNIGEHNFEEYVQDEIDDLIATIEVKLLIMKEAAWSRRKAFWWDVAKILLSVLIGAVIGAYVKNVTDHAPEKPPTNTSVTQSMN</sequence>
<gene>
    <name evidence="2" type="ORF">EJC50_12900</name>
</gene>
<dbReference type="AlphaFoldDB" id="A0A3S9A404"/>
<dbReference type="KEGG" id="palb:EJC50_12900"/>
<keyword evidence="1" id="KW-1133">Transmembrane helix</keyword>
<accession>A0A3S9A404</accession>
<dbReference type="EMBL" id="CP034437">
    <property type="protein sequence ID" value="AZN40452.1"/>
    <property type="molecule type" value="Genomic_DNA"/>
</dbReference>
<reference evidence="3" key="1">
    <citation type="submission" date="2018-12" db="EMBL/GenBank/DDBJ databases">
        <title>Genome sequence of Peanibacillus sp.</title>
        <authorList>
            <person name="Subramani G."/>
            <person name="Srinivasan S."/>
            <person name="Kim M.K."/>
        </authorList>
    </citation>
    <scope>NUCLEOTIDE SEQUENCE [LARGE SCALE GENOMIC DNA]</scope>
    <source>
        <strain evidence="3">18JY67-1</strain>
    </source>
</reference>